<keyword evidence="11 12" id="KW-0472">Membrane</keyword>
<dbReference type="EC" id="2.7.13.3" evidence="3"/>
<evidence type="ECO:0000313" key="15">
    <source>
        <dbReference type="EMBL" id="MFC7148593.1"/>
    </source>
</evidence>
<evidence type="ECO:0000259" key="14">
    <source>
        <dbReference type="PROSITE" id="PS50885"/>
    </source>
</evidence>
<keyword evidence="7" id="KW-0547">Nucleotide-binding</keyword>
<protein>
    <recommendedName>
        <fullName evidence="3">histidine kinase</fullName>
        <ecNumber evidence="3">2.7.13.3</ecNumber>
    </recommendedName>
</protein>
<gene>
    <name evidence="15" type="ORF">ACFQMJ_08670</name>
</gene>
<dbReference type="GO" id="GO:0016301">
    <property type="term" value="F:kinase activity"/>
    <property type="evidence" value="ECO:0007669"/>
    <property type="project" value="UniProtKB-KW"/>
</dbReference>
<evidence type="ECO:0000256" key="5">
    <source>
        <dbReference type="ARBA" id="ARBA00022553"/>
    </source>
</evidence>
<keyword evidence="9" id="KW-0067">ATP-binding</keyword>
<dbReference type="CDD" id="cd06225">
    <property type="entry name" value="HAMP"/>
    <property type="match status" value="1"/>
</dbReference>
<reference evidence="16" key="1">
    <citation type="journal article" date="2019" name="Int. J. Syst. Evol. Microbiol.">
        <title>The Global Catalogue of Microorganisms (GCM) 10K type strain sequencing project: providing services to taxonomists for standard genome sequencing and annotation.</title>
        <authorList>
            <consortium name="The Broad Institute Genomics Platform"/>
            <consortium name="The Broad Institute Genome Sequencing Center for Infectious Disease"/>
            <person name="Wu L."/>
            <person name="Ma J."/>
        </authorList>
    </citation>
    <scope>NUCLEOTIDE SEQUENCE [LARGE SCALE GENOMIC DNA]</scope>
    <source>
        <strain evidence="16">KCTC 12907</strain>
    </source>
</reference>
<dbReference type="InterPro" id="IPR004358">
    <property type="entry name" value="Sig_transdc_His_kin-like_C"/>
</dbReference>
<dbReference type="InterPro" id="IPR003660">
    <property type="entry name" value="HAMP_dom"/>
</dbReference>
<dbReference type="SUPFAM" id="SSF158472">
    <property type="entry name" value="HAMP domain-like"/>
    <property type="match status" value="1"/>
</dbReference>
<evidence type="ECO:0000256" key="7">
    <source>
        <dbReference type="ARBA" id="ARBA00022741"/>
    </source>
</evidence>
<keyword evidence="12" id="KW-1133">Transmembrane helix</keyword>
<comment type="catalytic activity">
    <reaction evidence="1">
        <text>ATP + protein L-histidine = ADP + protein N-phospho-L-histidine.</text>
        <dbReference type="EC" id="2.7.13.3"/>
    </reaction>
</comment>
<dbReference type="PANTHER" id="PTHR34220:SF7">
    <property type="entry name" value="SENSOR HISTIDINE KINASE YPDA"/>
    <property type="match status" value="1"/>
</dbReference>
<evidence type="ECO:0000256" key="10">
    <source>
        <dbReference type="ARBA" id="ARBA00023012"/>
    </source>
</evidence>
<dbReference type="PANTHER" id="PTHR34220">
    <property type="entry name" value="SENSOR HISTIDINE KINASE YPDA"/>
    <property type="match status" value="1"/>
</dbReference>
<proteinExistence type="predicted"/>
<dbReference type="RefSeq" id="WP_378045064.1">
    <property type="nucleotide sequence ID" value="NZ_JBHMDN010000007.1"/>
</dbReference>
<keyword evidence="16" id="KW-1185">Reference proteome</keyword>
<evidence type="ECO:0000259" key="13">
    <source>
        <dbReference type="PROSITE" id="PS50109"/>
    </source>
</evidence>
<dbReference type="SMART" id="SM00387">
    <property type="entry name" value="HATPase_c"/>
    <property type="match status" value="1"/>
</dbReference>
<keyword evidence="8 15" id="KW-0418">Kinase</keyword>
<dbReference type="InterPro" id="IPR036890">
    <property type="entry name" value="HATPase_C_sf"/>
</dbReference>
<dbReference type="InterPro" id="IPR003594">
    <property type="entry name" value="HATPase_dom"/>
</dbReference>
<evidence type="ECO:0000313" key="16">
    <source>
        <dbReference type="Proteomes" id="UP001596378"/>
    </source>
</evidence>
<keyword evidence="6" id="KW-0808">Transferase</keyword>
<evidence type="ECO:0000256" key="3">
    <source>
        <dbReference type="ARBA" id="ARBA00012438"/>
    </source>
</evidence>
<sequence length="591" mass="68173">MFKKPNAYIPLRYKLLSSYLLLVMTPVLVLGSYSYFTSVKSSEEHTRGNLEIAVRQIASNVDYRLSDVIRSSDDIFADQPLSRILSGYYLDYEKYTIMTQYILPKLESAANLPVLDAKLSVYLSNTNISEYYYISDFYYKDEMEKANSQGQETRGRQYSIYHLNRIENKPWYRSLSSAYDFKTWMQVEDDVTRGSISFLRPVINYDTLLPIGLIRMSAKLKDIFFDVDFTQLGDDSLLFVVNGSDELLYTSSLDEMNPNILTVAKNGFSGPPDRYMQIRQPIANMDAELVAWIPTSSFQENSQRVRNLTIWISLVSLIVLTAISWLVSRYFSKRFMKLIRSLKAFKEGDFHKRMVVPGNDEFSQIGDAFNDMASNMEKLIDEVYLSKLEKKEVELQVLHSQMNPHFLYNTFSSISRMAKLGEIDKMHEMVRALAKFYRLSLNKGEMIISIEKELQIIQSYIDIQKIKFADRIVAEYDIDEAALGYETIKFILQPFVENSIEHAWYDDEIHVRIRIALEGDDVVMQVEDNGIGMKEELVEQVLDPTEKGVGYGIRNVDQRIKLQFGKGCGVSIDSSIGEGTTVTIRFPKYVR</sequence>
<dbReference type="Pfam" id="PF02518">
    <property type="entry name" value="HATPase_c"/>
    <property type="match status" value="1"/>
</dbReference>
<dbReference type="Gene3D" id="3.30.565.10">
    <property type="entry name" value="Histidine kinase-like ATPase, C-terminal domain"/>
    <property type="match status" value="1"/>
</dbReference>
<dbReference type="SMART" id="SM00304">
    <property type="entry name" value="HAMP"/>
    <property type="match status" value="1"/>
</dbReference>
<keyword evidence="12" id="KW-0812">Transmembrane</keyword>
<evidence type="ECO:0000256" key="4">
    <source>
        <dbReference type="ARBA" id="ARBA00022475"/>
    </source>
</evidence>
<comment type="subcellular location">
    <subcellularLocation>
        <location evidence="2">Cell membrane</location>
        <topology evidence="2">Multi-pass membrane protein</topology>
    </subcellularLocation>
</comment>
<evidence type="ECO:0000256" key="9">
    <source>
        <dbReference type="ARBA" id="ARBA00022840"/>
    </source>
</evidence>
<dbReference type="Pfam" id="PF06580">
    <property type="entry name" value="His_kinase"/>
    <property type="match status" value="1"/>
</dbReference>
<dbReference type="Gene3D" id="6.10.340.10">
    <property type="match status" value="1"/>
</dbReference>
<evidence type="ECO:0000256" key="1">
    <source>
        <dbReference type="ARBA" id="ARBA00000085"/>
    </source>
</evidence>
<comment type="caution">
    <text evidence="15">The sequence shown here is derived from an EMBL/GenBank/DDBJ whole genome shotgun (WGS) entry which is preliminary data.</text>
</comment>
<evidence type="ECO:0000256" key="8">
    <source>
        <dbReference type="ARBA" id="ARBA00022777"/>
    </source>
</evidence>
<dbReference type="Pfam" id="PF00672">
    <property type="entry name" value="HAMP"/>
    <property type="match status" value="1"/>
</dbReference>
<dbReference type="PRINTS" id="PR00344">
    <property type="entry name" value="BCTRLSENSOR"/>
</dbReference>
<evidence type="ECO:0000256" key="11">
    <source>
        <dbReference type="ARBA" id="ARBA00023136"/>
    </source>
</evidence>
<feature type="domain" description="Histidine kinase" evidence="13">
    <location>
        <begin position="491"/>
        <end position="590"/>
    </location>
</feature>
<feature type="domain" description="HAMP" evidence="14">
    <location>
        <begin position="329"/>
        <end position="381"/>
    </location>
</feature>
<keyword evidence="4" id="KW-1003">Cell membrane</keyword>
<dbReference type="PROSITE" id="PS50885">
    <property type="entry name" value="HAMP"/>
    <property type="match status" value="1"/>
</dbReference>
<keyword evidence="10" id="KW-0902">Two-component regulatory system</keyword>
<dbReference type="PROSITE" id="PS50109">
    <property type="entry name" value="HIS_KIN"/>
    <property type="match status" value="1"/>
</dbReference>
<feature type="transmembrane region" description="Helical" evidence="12">
    <location>
        <begin position="308"/>
        <end position="327"/>
    </location>
</feature>
<dbReference type="InterPro" id="IPR050640">
    <property type="entry name" value="Bact_2-comp_sensor_kinase"/>
</dbReference>
<dbReference type="InterPro" id="IPR010559">
    <property type="entry name" value="Sig_transdc_His_kin_internal"/>
</dbReference>
<evidence type="ECO:0000256" key="2">
    <source>
        <dbReference type="ARBA" id="ARBA00004651"/>
    </source>
</evidence>
<evidence type="ECO:0000256" key="6">
    <source>
        <dbReference type="ARBA" id="ARBA00022679"/>
    </source>
</evidence>
<dbReference type="EMBL" id="JBHTAI010000004">
    <property type="protein sequence ID" value="MFC7148593.1"/>
    <property type="molecule type" value="Genomic_DNA"/>
</dbReference>
<name>A0ABW2F5U6_9BACL</name>
<dbReference type="SUPFAM" id="SSF55874">
    <property type="entry name" value="ATPase domain of HSP90 chaperone/DNA topoisomerase II/histidine kinase"/>
    <property type="match status" value="1"/>
</dbReference>
<organism evidence="15 16">
    <name type="scientific">Cohnella cellulosilytica</name>
    <dbReference type="NCBI Taxonomy" id="986710"/>
    <lineage>
        <taxon>Bacteria</taxon>
        <taxon>Bacillati</taxon>
        <taxon>Bacillota</taxon>
        <taxon>Bacilli</taxon>
        <taxon>Bacillales</taxon>
        <taxon>Paenibacillaceae</taxon>
        <taxon>Cohnella</taxon>
    </lineage>
</organism>
<dbReference type="Proteomes" id="UP001596378">
    <property type="component" value="Unassembled WGS sequence"/>
</dbReference>
<keyword evidence="5" id="KW-0597">Phosphoprotein</keyword>
<evidence type="ECO:0000256" key="12">
    <source>
        <dbReference type="SAM" id="Phobius"/>
    </source>
</evidence>
<accession>A0ABW2F5U6</accession>
<dbReference type="InterPro" id="IPR005467">
    <property type="entry name" value="His_kinase_dom"/>
</dbReference>